<dbReference type="InterPro" id="IPR008030">
    <property type="entry name" value="NmrA-like"/>
</dbReference>
<name>A0A395HZD7_ASPHC</name>
<organism evidence="5 6">
    <name type="scientific">Aspergillus homomorphus (strain CBS 101889)</name>
    <dbReference type="NCBI Taxonomy" id="1450537"/>
    <lineage>
        <taxon>Eukaryota</taxon>
        <taxon>Fungi</taxon>
        <taxon>Dikarya</taxon>
        <taxon>Ascomycota</taxon>
        <taxon>Pezizomycotina</taxon>
        <taxon>Eurotiomycetes</taxon>
        <taxon>Eurotiomycetidae</taxon>
        <taxon>Eurotiales</taxon>
        <taxon>Aspergillaceae</taxon>
        <taxon>Aspergillus</taxon>
        <taxon>Aspergillus subgen. Circumdati</taxon>
    </lineage>
</organism>
<evidence type="ECO:0000313" key="5">
    <source>
        <dbReference type="EMBL" id="RAL13292.1"/>
    </source>
</evidence>
<protein>
    <submittedName>
        <fullName evidence="5">NAD(P)-binding protein</fullName>
    </submittedName>
</protein>
<dbReference type="Gene3D" id="3.40.50.720">
    <property type="entry name" value="NAD(P)-binding Rossmann-like Domain"/>
    <property type="match status" value="1"/>
</dbReference>
<dbReference type="GO" id="GO:0016491">
    <property type="term" value="F:oxidoreductase activity"/>
    <property type="evidence" value="ECO:0007669"/>
    <property type="project" value="UniProtKB-KW"/>
</dbReference>
<dbReference type="InterPro" id="IPR036291">
    <property type="entry name" value="NAD(P)-bd_dom_sf"/>
</dbReference>
<dbReference type="SUPFAM" id="SSF51735">
    <property type="entry name" value="NAD(P)-binding Rossmann-fold domains"/>
    <property type="match status" value="1"/>
</dbReference>
<dbReference type="RefSeq" id="XP_025552446.1">
    <property type="nucleotide sequence ID" value="XM_025698288.1"/>
</dbReference>
<evidence type="ECO:0000259" key="4">
    <source>
        <dbReference type="Pfam" id="PF05368"/>
    </source>
</evidence>
<keyword evidence="3" id="KW-0560">Oxidoreductase</keyword>
<feature type="domain" description="NmrA-like" evidence="4">
    <location>
        <begin position="9"/>
        <end position="293"/>
    </location>
</feature>
<dbReference type="PANTHER" id="PTHR42748">
    <property type="entry name" value="NITROGEN METABOLITE REPRESSION PROTEIN NMRA FAMILY MEMBER"/>
    <property type="match status" value="1"/>
</dbReference>
<gene>
    <name evidence="5" type="ORF">BO97DRAFT_442703</name>
</gene>
<sequence length="337" mass="37380">MSASNSPRIIVVVSATGNQGSGVIRALLDSKTPDDGRWHVRGITRDPNSTKAKQFLAEHQTPDQRLFLVAGHVFDQASLEAAFTGAHGVFAMTSETHAGKVLEKPEEMKHEIESGRNMVLAAEACRVQHFVFSSLPDMVSVTGGRYPNLYHMNNKYEVEKIVRERLDAVTCLIPGFFYTNLRWPQYTDRRSDGVVRIRIPIPRDQVAQWTDPSHDMGVFAAKVFELGVGKTRGKTYCVLSPRVTPDEMVAAFTKVTGQPAVHDPITPERFGEMAAPFVGPAFKEDAKEMMEWASVAPADKICYGAFTEDQDRSFEELGLKASSFEEWLARSGWTGPA</sequence>
<dbReference type="STRING" id="1450537.A0A395HZD7"/>
<evidence type="ECO:0000256" key="3">
    <source>
        <dbReference type="ARBA" id="ARBA00023002"/>
    </source>
</evidence>
<dbReference type="PANTHER" id="PTHR42748:SF30">
    <property type="entry name" value="NMRA-LIKE DOMAIN-CONTAINING PROTEIN"/>
    <property type="match status" value="1"/>
</dbReference>
<dbReference type="EMBL" id="KZ824280">
    <property type="protein sequence ID" value="RAL13292.1"/>
    <property type="molecule type" value="Genomic_DNA"/>
</dbReference>
<proteinExistence type="inferred from homology"/>
<dbReference type="Pfam" id="PF05368">
    <property type="entry name" value="NmrA"/>
    <property type="match status" value="1"/>
</dbReference>
<accession>A0A395HZD7</accession>
<reference evidence="5 6" key="1">
    <citation type="submission" date="2018-02" db="EMBL/GenBank/DDBJ databases">
        <title>The genomes of Aspergillus section Nigri reveals drivers in fungal speciation.</title>
        <authorList>
            <consortium name="DOE Joint Genome Institute"/>
            <person name="Vesth T.C."/>
            <person name="Nybo J."/>
            <person name="Theobald S."/>
            <person name="Brandl J."/>
            <person name="Frisvad J.C."/>
            <person name="Nielsen K.F."/>
            <person name="Lyhne E.K."/>
            <person name="Kogle M.E."/>
            <person name="Kuo A."/>
            <person name="Riley R."/>
            <person name="Clum A."/>
            <person name="Nolan M."/>
            <person name="Lipzen A."/>
            <person name="Salamov A."/>
            <person name="Henrissat B."/>
            <person name="Wiebenga A."/>
            <person name="De vries R.P."/>
            <person name="Grigoriev I.V."/>
            <person name="Mortensen U.H."/>
            <person name="Andersen M.R."/>
            <person name="Baker S.E."/>
        </authorList>
    </citation>
    <scope>NUCLEOTIDE SEQUENCE [LARGE SCALE GENOMIC DNA]</scope>
    <source>
        <strain evidence="5 6">CBS 101889</strain>
    </source>
</reference>
<dbReference type="InterPro" id="IPR051164">
    <property type="entry name" value="NmrA-like_oxidored"/>
</dbReference>
<dbReference type="VEuPathDB" id="FungiDB:BO97DRAFT_442703"/>
<dbReference type="GeneID" id="37202577"/>
<dbReference type="GO" id="GO:0005634">
    <property type="term" value="C:nucleus"/>
    <property type="evidence" value="ECO:0007669"/>
    <property type="project" value="TreeGrafter"/>
</dbReference>
<dbReference type="Gene3D" id="3.90.25.10">
    <property type="entry name" value="UDP-galactose 4-epimerase, domain 1"/>
    <property type="match status" value="1"/>
</dbReference>
<dbReference type="AlphaFoldDB" id="A0A395HZD7"/>
<dbReference type="OrthoDB" id="3358371at2759"/>
<evidence type="ECO:0000313" key="6">
    <source>
        <dbReference type="Proteomes" id="UP000248961"/>
    </source>
</evidence>
<keyword evidence="2" id="KW-0521">NADP</keyword>
<dbReference type="Proteomes" id="UP000248961">
    <property type="component" value="Unassembled WGS sequence"/>
</dbReference>
<evidence type="ECO:0000256" key="1">
    <source>
        <dbReference type="ARBA" id="ARBA00006328"/>
    </source>
</evidence>
<keyword evidence="6" id="KW-1185">Reference proteome</keyword>
<comment type="similarity">
    <text evidence="1">Belongs to the NmrA-type oxidoreductase family.</text>
</comment>
<evidence type="ECO:0000256" key="2">
    <source>
        <dbReference type="ARBA" id="ARBA00022857"/>
    </source>
</evidence>